<evidence type="ECO:0000256" key="2">
    <source>
        <dbReference type="SAM" id="Phobius"/>
    </source>
</evidence>
<feature type="transmembrane region" description="Helical" evidence="2">
    <location>
        <begin position="161"/>
        <end position="184"/>
    </location>
</feature>
<evidence type="ECO:0000256" key="1">
    <source>
        <dbReference type="ARBA" id="ARBA00009431"/>
    </source>
</evidence>
<evidence type="ECO:0000313" key="4">
    <source>
        <dbReference type="Proteomes" id="UP000287651"/>
    </source>
</evidence>
<dbReference type="EMBL" id="AMZH03003530">
    <property type="protein sequence ID" value="RRT72040.1"/>
    <property type="molecule type" value="Genomic_DNA"/>
</dbReference>
<keyword evidence="2" id="KW-1133">Transmembrane helix</keyword>
<dbReference type="GO" id="GO:0006508">
    <property type="term" value="P:proteolysis"/>
    <property type="evidence" value="ECO:0007669"/>
    <property type="project" value="InterPro"/>
</dbReference>
<proteinExistence type="inferred from homology"/>
<dbReference type="Proteomes" id="UP000287651">
    <property type="component" value="Unassembled WGS sequence"/>
</dbReference>
<dbReference type="PANTHER" id="PTHR11802">
    <property type="entry name" value="SERINE PROTEASE FAMILY S10 SERINE CARBOXYPEPTIDASE"/>
    <property type="match status" value="1"/>
</dbReference>
<dbReference type="Gene3D" id="3.40.50.1820">
    <property type="entry name" value="alpha/beta hydrolase"/>
    <property type="match status" value="1"/>
</dbReference>
<protein>
    <submittedName>
        <fullName evidence="3">Uncharacterized protein</fullName>
    </submittedName>
</protein>
<reference evidence="3 4" key="1">
    <citation type="journal article" date="2014" name="Agronomy (Basel)">
        <title>A Draft Genome Sequence for Ensete ventricosum, the Drought-Tolerant Tree Against Hunger.</title>
        <authorList>
            <person name="Harrison J."/>
            <person name="Moore K.A."/>
            <person name="Paszkiewicz K."/>
            <person name="Jones T."/>
            <person name="Grant M."/>
            <person name="Ambacheew D."/>
            <person name="Muzemil S."/>
            <person name="Studholme D.J."/>
        </authorList>
    </citation>
    <scope>NUCLEOTIDE SEQUENCE [LARGE SCALE GENOMIC DNA]</scope>
</reference>
<dbReference type="AlphaFoldDB" id="A0A427A717"/>
<dbReference type="InterPro" id="IPR001563">
    <property type="entry name" value="Peptidase_S10"/>
</dbReference>
<feature type="transmembrane region" description="Helical" evidence="2">
    <location>
        <begin position="105"/>
        <end position="127"/>
    </location>
</feature>
<evidence type="ECO:0000313" key="3">
    <source>
        <dbReference type="EMBL" id="RRT72040.1"/>
    </source>
</evidence>
<accession>A0A427A717</accession>
<gene>
    <name evidence="3" type="ORF">B296_00034888</name>
</gene>
<dbReference type="GO" id="GO:0016747">
    <property type="term" value="F:acyltransferase activity, transferring groups other than amino-acyl groups"/>
    <property type="evidence" value="ECO:0007669"/>
    <property type="project" value="TreeGrafter"/>
</dbReference>
<dbReference type="GO" id="GO:0019748">
    <property type="term" value="P:secondary metabolic process"/>
    <property type="evidence" value="ECO:0007669"/>
    <property type="project" value="TreeGrafter"/>
</dbReference>
<keyword evidence="2" id="KW-0472">Membrane</keyword>
<dbReference type="InterPro" id="IPR029058">
    <property type="entry name" value="AB_hydrolase_fold"/>
</dbReference>
<organism evidence="3 4">
    <name type="scientific">Ensete ventricosum</name>
    <name type="common">Abyssinian banana</name>
    <name type="synonym">Musa ensete</name>
    <dbReference type="NCBI Taxonomy" id="4639"/>
    <lineage>
        <taxon>Eukaryota</taxon>
        <taxon>Viridiplantae</taxon>
        <taxon>Streptophyta</taxon>
        <taxon>Embryophyta</taxon>
        <taxon>Tracheophyta</taxon>
        <taxon>Spermatophyta</taxon>
        <taxon>Magnoliopsida</taxon>
        <taxon>Liliopsida</taxon>
        <taxon>Zingiberales</taxon>
        <taxon>Musaceae</taxon>
        <taxon>Ensete</taxon>
    </lineage>
</organism>
<dbReference type="PANTHER" id="PTHR11802:SF254">
    <property type="entry name" value="SERINE CARBOXYPEPTIDASE-LIKE 20"/>
    <property type="match status" value="1"/>
</dbReference>
<sequence length="292" mass="32181">MGPPTHHLWRAPPVPSVVLDPKLFLFLHSAAAVDRSIGLPAATHGQFYLSPMCSPAGAAAPQQWLLLVLVGPRGCSRHLLARIQRNVPIGSLCRVSSTDRMRPSWYSYILVYRGSLVVVCITGPFNFQSGVAGGSLPQLHLNPYSWSKVRHFDLAWELGQFLWFPCFLIILMNFGCQVSNIIYLDSPAGVGMSYSRDQSDYNTGDLKTASDSHTFLLKVSEYAEYFVRFLTIHEDIPLTPLSSIQGYMVGNGVTDEAFDGDSLVPFAYGMGLISTNLFQVLFSPGHVTACIF</sequence>
<dbReference type="GO" id="GO:0004185">
    <property type="term" value="F:serine-type carboxypeptidase activity"/>
    <property type="evidence" value="ECO:0007669"/>
    <property type="project" value="InterPro"/>
</dbReference>
<dbReference type="SUPFAM" id="SSF53474">
    <property type="entry name" value="alpha/beta-Hydrolases"/>
    <property type="match status" value="1"/>
</dbReference>
<name>A0A427A717_ENSVE</name>
<comment type="caution">
    <text evidence="3">The sequence shown here is derived from an EMBL/GenBank/DDBJ whole genome shotgun (WGS) entry which is preliminary data.</text>
</comment>
<keyword evidence="2" id="KW-0812">Transmembrane</keyword>
<comment type="similarity">
    <text evidence="1">Belongs to the peptidase S10 family.</text>
</comment>
<dbReference type="Pfam" id="PF00450">
    <property type="entry name" value="Peptidase_S10"/>
    <property type="match status" value="1"/>
</dbReference>